<evidence type="ECO:0000256" key="1">
    <source>
        <dbReference type="SAM" id="Coils"/>
    </source>
</evidence>
<evidence type="ECO:0000313" key="3">
    <source>
        <dbReference type="EMBL" id="SBT33861.1"/>
    </source>
</evidence>
<feature type="compositionally biased region" description="Low complexity" evidence="2">
    <location>
        <begin position="1024"/>
        <end position="1039"/>
    </location>
</feature>
<dbReference type="EMBL" id="FLRE01000067">
    <property type="protein sequence ID" value="SBT33861.1"/>
    <property type="molecule type" value="Genomic_DNA"/>
</dbReference>
<sequence>MSPLLLFAPPRFHRLCPYAVFTLCLSFSPLPLAMPPRCVFHTKEKERMTVFVLNSVGEKNDNVRTPEGENASAAGVSCFARTLAVVLVASLASLDTYVRIHVYPPYPCFPLVQGKKPKLKENRKILLEIGNSLKQNDVNKSLAYLDELLSRYSNDNKISKNMSMICGNVLNLCSKFNDINSMVNVIKKMKKNKIDMQENSYLAICNYYISNNYIDEYILTINKMIEKKMTIRERFYKYILTNVLDLPLHSDNCGKEYPQGEKHNNHDSTPRAEIESRKGMPFCKKVTYENEGGGIFPIDQREICEDQTNVQTRRCHLIKTMDYSNFKKYTQELGKYNVPLQEEDKKYILNNYLLIDIFRHMNANQIKIKLVYILKLINYVYENVQYVMRKNEREEEEEKEKEKEEKKKEEKEEEEKEEEEKEEEEKKKEEKEEEEKEEEEKEFPTFTKEGLDKNEYGHYHAKDILQNDKQEDREKSMLRNNLRQNLKNIMKEQLRDILELYKINYESMNINIKKYEETIDEEERRNVYYCVNKIVKKIPFIQLTENVKNTFNCKNCDENINTYFLPLKHVIIVIVNIILITHLFNKKEIFKIRHFFSILNGGSGEVEQCGESGKVEERGENSAVEQCGESGKVEERGENSAVEQNSESGTVEQRGESDVKKLFNTGTYTCLLDGANIGYNKQNVENGRFSFLQIEILKEIIKRKNNETPLIILPKIYHYRNSLKHFGQYEEIQDEEKHPTIFIPNKTIKIKKGNPFYIENRFQFRQKNESITSKGGGNDKNGELSPTKAKEKMQMETDTGTTNTNMNKIDEHTTKDGKDQSALSYVKKIFNKLDITDVEIIKKWEKEKCLYICNYNMYDDYYYILGSLARSNNLFNIYHYIEKLSKHYYFYENLNHNMVIDNYNLVNNKLYYVNREILHVYNNVIYDKNSNIMVLVSDSDVNRGNKYISMNEQYYNDKIRKKRNPNMSIFEKYKSKLTFREKEKIPYKDDIFMESYAYDLDGGDHEIVKGQSDAAHREEKLQDPQDQQEPQAQREPQLQSEENSAEDAEAMLCDDGQSKKERKTKEIGKKLHYSNIYIRCVKNAKSTQKPIYIYTNDKMKNHYFNEYTNFILKKWKRKSFISFYFKQPIILFEIKKQTEENKIDINNIINNYKLPYVNLENYKLCLDDIVSYKDKNIYHIKINIPNKTFISYQNENLPFFQQNSNIVKYLCIDFSKM</sequence>
<feature type="compositionally biased region" description="Basic and acidic residues" evidence="2">
    <location>
        <begin position="1012"/>
        <end position="1023"/>
    </location>
</feature>
<dbReference type="Proteomes" id="UP000078550">
    <property type="component" value="Unassembled WGS sequence"/>
</dbReference>
<dbReference type="PANTHER" id="PTHR13547:SF1">
    <property type="entry name" value="MITOCHONDRIAL RIBONUCLEASE P CATALYTIC SUBUNIT"/>
    <property type="match status" value="1"/>
</dbReference>
<feature type="compositionally biased region" description="Polar residues" evidence="2">
    <location>
        <begin position="796"/>
        <end position="807"/>
    </location>
</feature>
<feature type="region of interest" description="Disordered" evidence="2">
    <location>
        <begin position="1012"/>
        <end position="1064"/>
    </location>
</feature>
<dbReference type="GO" id="GO:0001682">
    <property type="term" value="P:tRNA 5'-leader removal"/>
    <property type="evidence" value="ECO:0007669"/>
    <property type="project" value="TreeGrafter"/>
</dbReference>
<dbReference type="PANTHER" id="PTHR13547">
    <property type="match status" value="1"/>
</dbReference>
<protein>
    <submittedName>
        <fullName evidence="3">Uncharacterized protein</fullName>
    </submittedName>
</protein>
<evidence type="ECO:0000256" key="2">
    <source>
        <dbReference type="SAM" id="MobiDB-lite"/>
    </source>
</evidence>
<dbReference type="Gene3D" id="3.40.50.11980">
    <property type="match status" value="1"/>
</dbReference>
<dbReference type="GO" id="GO:0004526">
    <property type="term" value="F:ribonuclease P activity"/>
    <property type="evidence" value="ECO:0007669"/>
    <property type="project" value="TreeGrafter"/>
</dbReference>
<feature type="compositionally biased region" description="Basic and acidic residues" evidence="2">
    <location>
        <begin position="400"/>
        <end position="410"/>
    </location>
</feature>
<accession>A0A1A8YQT5</accession>
<dbReference type="AlphaFoldDB" id="A0A1A8YQT5"/>
<feature type="compositionally biased region" description="Acidic residues" evidence="2">
    <location>
        <begin position="431"/>
        <end position="441"/>
    </location>
</feature>
<gene>
    <name evidence="3" type="ORF">POVWA2_016930</name>
</gene>
<proteinExistence type="predicted"/>
<feature type="region of interest" description="Disordered" evidence="2">
    <location>
        <begin position="610"/>
        <end position="656"/>
    </location>
</feature>
<reference evidence="4" key="1">
    <citation type="submission" date="2016-05" db="EMBL/GenBank/DDBJ databases">
        <authorList>
            <person name="Naeem Raeece"/>
        </authorList>
    </citation>
    <scope>NUCLEOTIDE SEQUENCE [LARGE SCALE GENOMIC DNA]</scope>
</reference>
<evidence type="ECO:0000313" key="4">
    <source>
        <dbReference type="Proteomes" id="UP000078550"/>
    </source>
</evidence>
<feature type="compositionally biased region" description="Polar residues" evidence="2">
    <location>
        <begin position="641"/>
        <end position="651"/>
    </location>
</feature>
<feature type="coiled-coil region" evidence="1">
    <location>
        <begin position="498"/>
        <end position="525"/>
    </location>
</feature>
<keyword evidence="1" id="KW-0175">Coiled coil</keyword>
<feature type="region of interest" description="Disordered" evidence="2">
    <location>
        <begin position="768"/>
        <end position="815"/>
    </location>
</feature>
<organism evidence="3 4">
    <name type="scientific">Plasmodium ovale wallikeri</name>
    <dbReference type="NCBI Taxonomy" id="864142"/>
    <lineage>
        <taxon>Eukaryota</taxon>
        <taxon>Sar</taxon>
        <taxon>Alveolata</taxon>
        <taxon>Apicomplexa</taxon>
        <taxon>Aconoidasida</taxon>
        <taxon>Haemosporida</taxon>
        <taxon>Plasmodiidae</taxon>
        <taxon>Plasmodium</taxon>
        <taxon>Plasmodium (Plasmodium)</taxon>
    </lineage>
</organism>
<feature type="compositionally biased region" description="Acidic residues" evidence="2">
    <location>
        <begin position="411"/>
        <end position="423"/>
    </location>
</feature>
<name>A0A1A8YQT5_PLAOA</name>
<feature type="region of interest" description="Disordered" evidence="2">
    <location>
        <begin position="391"/>
        <end position="452"/>
    </location>
</feature>